<protein>
    <submittedName>
        <fullName evidence="3">ABC transporter substrate-binding protein</fullName>
    </submittedName>
</protein>
<feature type="domain" description="Solute-binding protein family 5" evidence="2">
    <location>
        <begin position="125"/>
        <end position="529"/>
    </location>
</feature>
<dbReference type="PANTHER" id="PTHR30290:SF62">
    <property type="entry name" value="OLIGOPEPTIDE ABC TRANSPORTER, PERIPLASMIC OLIGOPEPTIDE-BINDING PROTEIN"/>
    <property type="match status" value="1"/>
</dbReference>
<dbReference type="Gene3D" id="3.10.105.10">
    <property type="entry name" value="Dipeptide-binding Protein, Domain 3"/>
    <property type="match status" value="1"/>
</dbReference>
<sequence length="659" mass="74903">MATLVASALLSGQAAYAASCATVANSQGLKTVFPQQLELSSLEKQTGSELMFKENPMFAADVKAGKLPPVDQRLPEEPLVILPYEECGQYGGTIKGMSIAYESGTSEVLAWRQVQLVRMSDDLQTIKPMIAKSWQWNEDFTEITFTLRKGLKWSDGDDFTAEDVAFWMNDIVNNKQLHKNTPNPWSVGVAATVINDEKVRFNFDKPYPAMLTYLTGFGSYYTAFAPAHFFKPMHPKYNKNADKEAKAAGYDNWVARFDAYWDKWMDSPMASPIGVELPTMEAHIMDTAPTTERRTFRANPYYFAVDSSGQQLPYIDKVLERFIDKKLFPLEIMNGNVDQKSQSMDLAAYPTLKENEKKGNYEVRLPPGDFGPTIIFNQTHKDPVLREIYSDLRFRKAMSLAMDRDEINELLYLGLGQPWQASPVGVEWQEDWYDEYFTDFDTDQANALLDEMGLKMGPDGVRLRPDGKPLRILWEYTLQYTKNEKFPVMVADMWKAVGVDVILKEITTQLLREKSTANNLDINMDWAAGGEVFRPSIASNFSYWMPPYSDFSPQTGVPWRDWLVTEGKEGSEPPAWAKRQWEIGQKMPTLMPGSDQWINLGKEGTELLVKNLVVIGTVGGVPLPNTVHNRMGNVPKWKVNTWAFGYSHPSRPDQWFIKQ</sequence>
<gene>
    <name evidence="3" type="ORF">H4O21_00390</name>
</gene>
<feature type="chain" id="PRO_5032786397" evidence="1">
    <location>
        <begin position="18"/>
        <end position="659"/>
    </location>
</feature>
<evidence type="ECO:0000259" key="2">
    <source>
        <dbReference type="Pfam" id="PF00496"/>
    </source>
</evidence>
<dbReference type="PROSITE" id="PS01040">
    <property type="entry name" value="SBP_BACTERIAL_5"/>
    <property type="match status" value="1"/>
</dbReference>
<dbReference type="PANTHER" id="PTHR30290">
    <property type="entry name" value="PERIPLASMIC BINDING COMPONENT OF ABC TRANSPORTER"/>
    <property type="match status" value="1"/>
</dbReference>
<dbReference type="RefSeq" id="WP_182806835.1">
    <property type="nucleotide sequence ID" value="NZ_JACJFM010000001.1"/>
</dbReference>
<evidence type="ECO:0000313" key="3">
    <source>
        <dbReference type="EMBL" id="MBB1485075.1"/>
    </source>
</evidence>
<dbReference type="InterPro" id="IPR000914">
    <property type="entry name" value="SBP_5_dom"/>
</dbReference>
<dbReference type="Pfam" id="PF00496">
    <property type="entry name" value="SBP_bac_5"/>
    <property type="match status" value="1"/>
</dbReference>
<dbReference type="InterPro" id="IPR023765">
    <property type="entry name" value="SBP_5_CS"/>
</dbReference>
<proteinExistence type="predicted"/>
<feature type="signal peptide" evidence="1">
    <location>
        <begin position="1"/>
        <end position="17"/>
    </location>
</feature>
<dbReference type="GO" id="GO:1904680">
    <property type="term" value="F:peptide transmembrane transporter activity"/>
    <property type="evidence" value="ECO:0007669"/>
    <property type="project" value="TreeGrafter"/>
</dbReference>
<dbReference type="SUPFAM" id="SSF53850">
    <property type="entry name" value="Periplasmic binding protein-like II"/>
    <property type="match status" value="1"/>
</dbReference>
<dbReference type="InterPro" id="IPR039424">
    <property type="entry name" value="SBP_5"/>
</dbReference>
<evidence type="ECO:0000256" key="1">
    <source>
        <dbReference type="SAM" id="SignalP"/>
    </source>
</evidence>
<dbReference type="AlphaFoldDB" id="A0A839IIT2"/>
<dbReference type="Gene3D" id="3.40.190.10">
    <property type="entry name" value="Periplasmic binding protein-like II"/>
    <property type="match status" value="1"/>
</dbReference>
<accession>A0A839IIT2</accession>
<organism evidence="3 4">
    <name type="scientific">Oceanospirillum sediminis</name>
    <dbReference type="NCBI Taxonomy" id="2760088"/>
    <lineage>
        <taxon>Bacteria</taxon>
        <taxon>Pseudomonadati</taxon>
        <taxon>Pseudomonadota</taxon>
        <taxon>Gammaproteobacteria</taxon>
        <taxon>Oceanospirillales</taxon>
        <taxon>Oceanospirillaceae</taxon>
        <taxon>Oceanospirillum</taxon>
    </lineage>
</organism>
<reference evidence="3 4" key="1">
    <citation type="submission" date="2020-08" db="EMBL/GenBank/DDBJ databases">
        <title>Oceanospirillum sp. nov. isolated from marine sediment.</title>
        <authorList>
            <person name="Ji X."/>
        </authorList>
    </citation>
    <scope>NUCLEOTIDE SEQUENCE [LARGE SCALE GENOMIC DNA]</scope>
    <source>
        <strain evidence="3 4">D5</strain>
    </source>
</reference>
<keyword evidence="4" id="KW-1185">Reference proteome</keyword>
<keyword evidence="1" id="KW-0732">Signal</keyword>
<dbReference type="GO" id="GO:0015833">
    <property type="term" value="P:peptide transport"/>
    <property type="evidence" value="ECO:0007669"/>
    <property type="project" value="TreeGrafter"/>
</dbReference>
<comment type="caution">
    <text evidence="3">The sequence shown here is derived from an EMBL/GenBank/DDBJ whole genome shotgun (WGS) entry which is preliminary data.</text>
</comment>
<dbReference type="Proteomes" id="UP000565262">
    <property type="component" value="Unassembled WGS sequence"/>
</dbReference>
<evidence type="ECO:0000313" key="4">
    <source>
        <dbReference type="Proteomes" id="UP000565262"/>
    </source>
</evidence>
<name>A0A839IIT2_9GAMM</name>
<dbReference type="CDD" id="cd08500">
    <property type="entry name" value="PBP2_NikA_DppA_OppA_like_4"/>
    <property type="match status" value="1"/>
</dbReference>
<dbReference type="EMBL" id="JACJFM010000001">
    <property type="protein sequence ID" value="MBB1485075.1"/>
    <property type="molecule type" value="Genomic_DNA"/>
</dbReference>